<sequence length="100" mass="11466">MAAKSVTFYQGVESENRVTIFVPPGEFDADILLSTYEADLYTTDMALIIDIKGPVQKMIATDLRFRDEIIKGEKEFWVSHLDPDYGYILDQARLEFKVIV</sequence>
<comment type="caution">
    <text evidence="1">The sequence shown here is derived from an EMBL/GenBank/DDBJ whole genome shotgun (WGS) entry which is preliminary data.</text>
</comment>
<accession>A0A0F9UFK8</accession>
<organism evidence="1">
    <name type="scientific">marine sediment metagenome</name>
    <dbReference type="NCBI Taxonomy" id="412755"/>
    <lineage>
        <taxon>unclassified sequences</taxon>
        <taxon>metagenomes</taxon>
        <taxon>ecological metagenomes</taxon>
    </lineage>
</organism>
<protein>
    <submittedName>
        <fullName evidence="1">Uncharacterized protein</fullName>
    </submittedName>
</protein>
<evidence type="ECO:0000313" key="1">
    <source>
        <dbReference type="EMBL" id="KKN90444.1"/>
    </source>
</evidence>
<dbReference type="EMBL" id="LAZR01000110">
    <property type="protein sequence ID" value="KKN90444.1"/>
    <property type="molecule type" value="Genomic_DNA"/>
</dbReference>
<name>A0A0F9UFK8_9ZZZZ</name>
<proteinExistence type="predicted"/>
<dbReference type="AlphaFoldDB" id="A0A0F9UFK8"/>
<reference evidence="1" key="1">
    <citation type="journal article" date="2015" name="Nature">
        <title>Complex archaea that bridge the gap between prokaryotes and eukaryotes.</title>
        <authorList>
            <person name="Spang A."/>
            <person name="Saw J.H."/>
            <person name="Jorgensen S.L."/>
            <person name="Zaremba-Niedzwiedzka K."/>
            <person name="Martijn J."/>
            <person name="Lind A.E."/>
            <person name="van Eijk R."/>
            <person name="Schleper C."/>
            <person name="Guy L."/>
            <person name="Ettema T.J."/>
        </authorList>
    </citation>
    <scope>NUCLEOTIDE SEQUENCE</scope>
</reference>
<gene>
    <name evidence="1" type="ORF">LCGC14_0228130</name>
</gene>